<dbReference type="SUPFAM" id="SSF82171">
    <property type="entry name" value="DPP6 N-terminal domain-like"/>
    <property type="match status" value="1"/>
</dbReference>
<protein>
    <recommendedName>
        <fullName evidence="4">Peptidase S9 prolyl oligopeptidase catalytic domain-containing protein</fullName>
    </recommendedName>
</protein>
<gene>
    <name evidence="5" type="ordered locus">PHZ_c2174</name>
</gene>
<evidence type="ECO:0000256" key="3">
    <source>
        <dbReference type="SAM" id="SignalP"/>
    </source>
</evidence>
<dbReference type="InterPro" id="IPR029058">
    <property type="entry name" value="AB_hydrolase_fold"/>
</dbReference>
<dbReference type="STRING" id="450851.PHZ_c2174"/>
<dbReference type="Proteomes" id="UP000001868">
    <property type="component" value="Chromosome"/>
</dbReference>
<feature type="chain" id="PRO_5002825324" description="Peptidase S9 prolyl oligopeptidase catalytic domain-containing protein" evidence="3">
    <location>
        <begin position="24"/>
        <end position="839"/>
    </location>
</feature>
<sequence>MLRRMLRAALAAGLALCAGAAAARPFTVEDLLAQESFGAAAFDPTGRWLVFEQRDPYRSADRFDLDKRTSQSLGRLRIVDLAAADAPPRSPSGDPRGLALGAFAPGGAHAAVYRLDGRAWRLGILTLATGEVRWLDLTPEADARGPVLAWLSDAAFLVIVRSDGEPPRPIRSVGVRAARLPSAWAATASGAGAHTVLGSGRHLGVRARAAPRLLLAIDARTGSARSLAEGEFFALALAPDRRRVALLASGEDLALRADRPARGPAGNETEATHLTLLDLATGRTLRPCPDCDLLPQLLAWSPDSRALLAVARGADGLWTSGRLQRIDARTGAVAPACPGVAPTFTLNPAAAQAGWLGTAPLVFGRPAGSAAEILPDWRLCGPAGGRSLTAGVPGPAAEVVAVGRKAVVALSGGRLWTVDGAGRARLVAPLAAAGPVRPIRRERGQALPEAAIVAQTTEAGRSLWRVSADAVAPLGSLLGVEGEILAASAEARAVLRRRAEVSGVERLVLARGADRRELAVINRAVADTDPPEVTAVRHRGLGGEPLTSWLLLPERPAGSLPPLLIRPYLGQTFPVPPRDPPLERGFVQNLRVLTGRGYAVLVPSLPAREDGEPAQGLAERLLEIVAAAAATPAAAGRFDPERLGLVGFSNGGYSVLAAVTQSTRFHAAATFAGPSDMAAAWSTYAEGQVLLPEDGYMTAWAAGLIERTQNSMFAPPWRDPARYTRNSPLYAASRIETPVLLFHGSEDALPLAQSTAVFSALFRQGKDAQLVVYWGEGHGLASPGNVRDYYARLFTFLDAHLKTPARAGPVTRREPAAATPGPTPPPPSPTGSTPAARPR</sequence>
<dbReference type="SUPFAM" id="SSF53474">
    <property type="entry name" value="alpha/beta-Hydrolases"/>
    <property type="match status" value="1"/>
</dbReference>
<dbReference type="Pfam" id="PF00326">
    <property type="entry name" value="Peptidase_S9"/>
    <property type="match status" value="1"/>
</dbReference>
<dbReference type="AlphaFoldDB" id="B4REQ9"/>
<evidence type="ECO:0000313" key="5">
    <source>
        <dbReference type="EMBL" id="ACG78585.1"/>
    </source>
</evidence>
<feature type="compositionally biased region" description="Low complexity" evidence="2">
    <location>
        <begin position="830"/>
        <end position="839"/>
    </location>
</feature>
<proteinExistence type="predicted"/>
<dbReference type="GO" id="GO:0006508">
    <property type="term" value="P:proteolysis"/>
    <property type="evidence" value="ECO:0007669"/>
    <property type="project" value="InterPro"/>
</dbReference>
<evidence type="ECO:0000259" key="4">
    <source>
        <dbReference type="Pfam" id="PF00326"/>
    </source>
</evidence>
<feature type="domain" description="Peptidase S9 prolyl oligopeptidase catalytic" evidence="4">
    <location>
        <begin position="627"/>
        <end position="802"/>
    </location>
</feature>
<dbReference type="PANTHER" id="PTHR42776">
    <property type="entry name" value="SERINE PEPTIDASE S9 FAMILY MEMBER"/>
    <property type="match status" value="1"/>
</dbReference>
<dbReference type="KEGG" id="pzu:PHZ_c2174"/>
<keyword evidence="6" id="KW-1185">Reference proteome</keyword>
<dbReference type="GO" id="GO:0004252">
    <property type="term" value="F:serine-type endopeptidase activity"/>
    <property type="evidence" value="ECO:0007669"/>
    <property type="project" value="TreeGrafter"/>
</dbReference>
<dbReference type="HOGENOM" id="CLU_348412_0_0_5"/>
<keyword evidence="1" id="KW-0378">Hydrolase</keyword>
<dbReference type="eggNOG" id="COG1506">
    <property type="taxonomic scope" value="Bacteria"/>
</dbReference>
<dbReference type="InterPro" id="IPR001375">
    <property type="entry name" value="Peptidase_S9_cat"/>
</dbReference>
<evidence type="ECO:0000313" key="6">
    <source>
        <dbReference type="Proteomes" id="UP000001868"/>
    </source>
</evidence>
<feature type="region of interest" description="Disordered" evidence="2">
    <location>
        <begin position="805"/>
        <end position="839"/>
    </location>
</feature>
<dbReference type="PANTHER" id="PTHR42776:SF27">
    <property type="entry name" value="DIPEPTIDYL PEPTIDASE FAMILY MEMBER 6"/>
    <property type="match status" value="1"/>
</dbReference>
<feature type="signal peptide" evidence="3">
    <location>
        <begin position="1"/>
        <end position="23"/>
    </location>
</feature>
<dbReference type="Gene3D" id="3.40.50.1820">
    <property type="entry name" value="alpha/beta hydrolase"/>
    <property type="match status" value="1"/>
</dbReference>
<keyword evidence="3" id="KW-0732">Signal</keyword>
<evidence type="ECO:0000256" key="2">
    <source>
        <dbReference type="SAM" id="MobiDB-lite"/>
    </source>
</evidence>
<reference evidence="5 6" key="1">
    <citation type="journal article" date="2008" name="BMC Genomics">
        <title>Complete genome of Phenylobacterium zucineum - a novel facultative intracellular bacterium isolated from human erythroleukemia cell line K562.</title>
        <authorList>
            <person name="Luo Y."/>
            <person name="Xu X."/>
            <person name="Ding Z."/>
            <person name="Liu Z."/>
            <person name="Zhang B."/>
            <person name="Yan Z."/>
            <person name="Sun J."/>
            <person name="Hu S."/>
            <person name="Hu X."/>
        </authorList>
    </citation>
    <scope>NUCLEOTIDE SEQUENCE [LARGE SCALE GENOMIC DNA]</scope>
    <source>
        <strain evidence="5 6">HLK1</strain>
    </source>
</reference>
<dbReference type="OrthoDB" id="7201746at2"/>
<organism evidence="5 6">
    <name type="scientific">Phenylobacterium zucineum (strain HLK1)</name>
    <dbReference type="NCBI Taxonomy" id="450851"/>
    <lineage>
        <taxon>Bacteria</taxon>
        <taxon>Pseudomonadati</taxon>
        <taxon>Pseudomonadota</taxon>
        <taxon>Alphaproteobacteria</taxon>
        <taxon>Caulobacterales</taxon>
        <taxon>Caulobacteraceae</taxon>
        <taxon>Phenylobacterium</taxon>
    </lineage>
</organism>
<dbReference type="EMBL" id="CP000747">
    <property type="protein sequence ID" value="ACG78585.1"/>
    <property type="molecule type" value="Genomic_DNA"/>
</dbReference>
<name>B4REQ9_PHEZH</name>
<accession>B4REQ9</accession>
<dbReference type="RefSeq" id="WP_012522726.1">
    <property type="nucleotide sequence ID" value="NC_011144.1"/>
</dbReference>
<evidence type="ECO:0000256" key="1">
    <source>
        <dbReference type="ARBA" id="ARBA00022801"/>
    </source>
</evidence>